<comment type="caution">
    <text evidence="14">The sequence shown here is derived from an EMBL/GenBank/DDBJ whole genome shotgun (WGS) entry which is preliminary data.</text>
</comment>
<keyword evidence="6" id="KW-0158">Chromosome</keyword>
<keyword evidence="9 13" id="KW-0472">Membrane</keyword>
<evidence type="ECO:0008006" key="16">
    <source>
        <dbReference type="Google" id="ProtNLM"/>
    </source>
</evidence>
<keyword evidence="10" id="KW-0539">Nucleus</keyword>
<feature type="compositionally biased region" description="Acidic residues" evidence="12">
    <location>
        <begin position="550"/>
        <end position="559"/>
    </location>
</feature>
<evidence type="ECO:0000256" key="1">
    <source>
        <dbReference type="ARBA" id="ARBA00004123"/>
    </source>
</evidence>
<evidence type="ECO:0000256" key="10">
    <source>
        <dbReference type="ARBA" id="ARBA00023242"/>
    </source>
</evidence>
<evidence type="ECO:0000313" key="14">
    <source>
        <dbReference type="EMBL" id="RHZ58718.1"/>
    </source>
</evidence>
<evidence type="ECO:0000256" key="8">
    <source>
        <dbReference type="ARBA" id="ARBA00022989"/>
    </source>
</evidence>
<dbReference type="GO" id="GO:0000070">
    <property type="term" value="P:mitotic sister chromatid segregation"/>
    <property type="evidence" value="ECO:0007669"/>
    <property type="project" value="TreeGrafter"/>
</dbReference>
<dbReference type="InterPro" id="IPR012485">
    <property type="entry name" value="CENP-I"/>
</dbReference>
<feature type="region of interest" description="Disordered" evidence="12">
    <location>
        <begin position="547"/>
        <end position="588"/>
    </location>
</feature>
<evidence type="ECO:0000256" key="6">
    <source>
        <dbReference type="ARBA" id="ARBA00022454"/>
    </source>
</evidence>
<proteinExistence type="inferred from homology"/>
<evidence type="ECO:0000256" key="9">
    <source>
        <dbReference type="ARBA" id="ARBA00023136"/>
    </source>
</evidence>
<dbReference type="GO" id="GO:0005634">
    <property type="term" value="C:nucleus"/>
    <property type="evidence" value="ECO:0007669"/>
    <property type="project" value="UniProtKB-SubCell"/>
</dbReference>
<evidence type="ECO:0000256" key="2">
    <source>
        <dbReference type="ARBA" id="ARBA00004141"/>
    </source>
</evidence>
<evidence type="ECO:0000256" key="7">
    <source>
        <dbReference type="ARBA" id="ARBA00022692"/>
    </source>
</evidence>
<feature type="transmembrane region" description="Helical" evidence="13">
    <location>
        <begin position="317"/>
        <end position="338"/>
    </location>
</feature>
<evidence type="ECO:0000256" key="13">
    <source>
        <dbReference type="SAM" id="Phobius"/>
    </source>
</evidence>
<keyword evidence="11" id="KW-0137">Centromere</keyword>
<dbReference type="PANTHER" id="PTHR48208:SF2">
    <property type="entry name" value="CENTROMERE PROTEIN I"/>
    <property type="match status" value="1"/>
</dbReference>
<keyword evidence="7 13" id="KW-0812">Transmembrane</keyword>
<dbReference type="GO" id="GO:0034080">
    <property type="term" value="P:CENP-A containing chromatin assembly"/>
    <property type="evidence" value="ECO:0007669"/>
    <property type="project" value="TreeGrafter"/>
</dbReference>
<organism evidence="14 15">
    <name type="scientific">Aspergillus thermomutatus</name>
    <name type="common">Neosartorya pseudofischeri</name>
    <dbReference type="NCBI Taxonomy" id="41047"/>
    <lineage>
        <taxon>Eukaryota</taxon>
        <taxon>Fungi</taxon>
        <taxon>Dikarya</taxon>
        <taxon>Ascomycota</taxon>
        <taxon>Pezizomycotina</taxon>
        <taxon>Eurotiomycetes</taxon>
        <taxon>Eurotiomycetidae</taxon>
        <taxon>Eurotiales</taxon>
        <taxon>Aspergillaceae</taxon>
        <taxon>Aspergillus</taxon>
        <taxon>Aspergillus subgen. Fumigati</taxon>
    </lineage>
</organism>
<gene>
    <name evidence="14" type="ORF">CDV56_104158</name>
</gene>
<dbReference type="PANTHER" id="PTHR48208">
    <property type="entry name" value="CENTROMERE PROTEIN I"/>
    <property type="match status" value="1"/>
</dbReference>
<keyword evidence="15" id="KW-1185">Reference proteome</keyword>
<accession>A0A397H9W0</accession>
<feature type="transmembrane region" description="Helical" evidence="13">
    <location>
        <begin position="445"/>
        <end position="466"/>
    </location>
</feature>
<comment type="similarity">
    <text evidence="5">Belongs to the CLPTM1 family.</text>
</comment>
<dbReference type="CDD" id="cd22647">
    <property type="entry name" value="CTF3_NTD_HEAT"/>
    <property type="match status" value="1"/>
</dbReference>
<dbReference type="GO" id="GO:0000939">
    <property type="term" value="C:inner kinetochore"/>
    <property type="evidence" value="ECO:0007669"/>
    <property type="project" value="TreeGrafter"/>
</dbReference>
<dbReference type="OrthoDB" id="378564at2759"/>
<dbReference type="Pfam" id="PF05602">
    <property type="entry name" value="CLPTM1"/>
    <property type="match status" value="1"/>
</dbReference>
<reference evidence="14" key="1">
    <citation type="submission" date="2018-08" db="EMBL/GenBank/DDBJ databases">
        <title>Draft genome sequence of azole-resistant Aspergillus thermomutatus (Neosartorya pseudofischeri) strain HMR AF 39, isolated from a human nasal aspirate.</title>
        <authorList>
            <person name="Parent-Michaud M."/>
            <person name="Dufresne P.J."/>
            <person name="Fournier E."/>
            <person name="Martineau C."/>
            <person name="Moreira S."/>
            <person name="Perkins V."/>
            <person name="De Repentigny L."/>
            <person name="Dufresne S.F."/>
        </authorList>
    </citation>
    <scope>NUCLEOTIDE SEQUENCE [LARGE SCALE GENOMIC DNA]</scope>
    <source>
        <strain evidence="14">HMR AF 39</strain>
    </source>
</reference>
<protein>
    <recommendedName>
        <fullName evidence="16">Cleft lip and palate transmembrane protein 1</fullName>
    </recommendedName>
</protein>
<dbReference type="Pfam" id="PF07778">
    <property type="entry name" value="CENP-I"/>
    <property type="match status" value="1"/>
</dbReference>
<evidence type="ECO:0000256" key="4">
    <source>
        <dbReference type="ARBA" id="ARBA00005470"/>
    </source>
</evidence>
<evidence type="ECO:0000313" key="15">
    <source>
        <dbReference type="Proteomes" id="UP000215305"/>
    </source>
</evidence>
<dbReference type="RefSeq" id="XP_026615502.1">
    <property type="nucleotide sequence ID" value="XM_026757777.1"/>
</dbReference>
<evidence type="ECO:0000256" key="5">
    <source>
        <dbReference type="ARBA" id="ARBA00009310"/>
    </source>
</evidence>
<evidence type="ECO:0000256" key="3">
    <source>
        <dbReference type="ARBA" id="ARBA00004584"/>
    </source>
</evidence>
<dbReference type="GO" id="GO:0016020">
    <property type="term" value="C:membrane"/>
    <property type="evidence" value="ECO:0007669"/>
    <property type="project" value="UniProtKB-SubCell"/>
</dbReference>
<dbReference type="VEuPathDB" id="FungiDB:CDV56_104158"/>
<evidence type="ECO:0000256" key="12">
    <source>
        <dbReference type="SAM" id="MobiDB-lite"/>
    </source>
</evidence>
<dbReference type="EMBL" id="NKHU02000066">
    <property type="protein sequence ID" value="RHZ58718.1"/>
    <property type="molecule type" value="Genomic_DNA"/>
</dbReference>
<comment type="similarity">
    <text evidence="4">Belongs to the CENP-I/CTF3 family.</text>
</comment>
<sequence length="1308" mass="147368">MLVQFLISQFFGNKSENAGSGAKPGELTSFEARPPRSEITNYSPIPDTVAPVWPPNSAIDISIYVSPSIVLPALSSLPSDSLVLSEKNFTIGNYSDTREIETTIQIPKEVQQNGTLWAHFYVALTGHQLDPTAKDYSTDSAVHFFRPLNQYLPKKRVKKLKNLLASSDNVEEEEEDNSIPDVSIASYYHPNFTVSLIPDSGVQKYRQVHPAMRHHMQLEATGARDASGQNGWYYPIVFLNTFWQLRSHMTELNSTVKTMPLRITLNNLSNWKFSMMASVDENAKANARQAAFGGSVPGGGDGSEFEMVKEVLLDTNIWLLGTTGVVTILHMIFETLAFKNDISHWRKKKDVVGTSVRTILANVFMQTIIFLYLVDNSENTSWMILASQGFGILLEAWKITKTVDVRLRSPPAGSFYSFLPYVVVFEDKHKLSETEKKTKEYDEIAFRWLYIIAVPLLGAYAAYSLIYNTHKSWYSYIIETLSVAHMPGKALTYKFLNTFIDDLFAFTVKMPWLHRLATLRDDVIFFIWLYQSYKYKVDYKRVNEFGQGGDSDEEAEEPAAAESEKKLEAVPEASGRDNGPSGIEPRPSSLPDALEHLDAVAYVPSKKRYTDAGQLAKTIASDAYERGISPSALERLIKILTRNNYLDQGTITTLIKNLYPIDRISSKVVTQVVCCLGPSKNKPSPATQASLLRWLILVYEFCEDRSHLTKLYAVLFNHLDMISLRKPLCHLLSMITRRKHVKPFRIQALMELVNAAGAEERELISLLNVFKNYYPDIIVSDLGALRRRGLVFKHPDPEWTSHARLLQDRNLEKVQAAQPSSFQVVHRGAVKRGKLEVIVPVVQTSRVSSNRTSLEELRSVDHFVEKLDRIELPNQMISAIADNIAQKYLFLVQSESARLRLDDWLKSFFDERLEHARDEELGTSESLGYILSLVVDYVRYTKDIPASVLSFLRQYISSWNGRDNKEEVISLLEYLPIQEFDTLRANLLTPLEAALLGSGPFSKIVILDFYSSLIRQWGVKLRTLPSVSAESKPLARLITHAELLALSILESLSVLQPSNNDDMEPLKPAALSVLEFYCVLADLFSYASVNGKIRLTIPLAPTVYTLVFTPILSSISIISSVLASYKMSFETSLTSEILQVANSTDSLYPTELVGQFNGYVMDVCNLIWRNRGLNGEDPNALGCLLPAATTGALTQYTRDLNEASRERKREASFFFNLSSIFSLSYHVALCNMSAGCFAEIEEENNIAESQPRLRKPVTQKALSALEKDGGVKLTWQEYRVRMLDWLDATGSRGIGNLMRSTMKALRKE</sequence>
<evidence type="ECO:0000256" key="11">
    <source>
        <dbReference type="ARBA" id="ARBA00023328"/>
    </source>
</evidence>
<comment type="subcellular location">
    <subcellularLocation>
        <location evidence="3">Chromosome</location>
        <location evidence="3">Centromere</location>
    </subcellularLocation>
    <subcellularLocation>
        <location evidence="2">Membrane</location>
        <topology evidence="2">Multi-pass membrane protein</topology>
    </subcellularLocation>
    <subcellularLocation>
        <location evidence="1">Nucleus</location>
    </subcellularLocation>
</comment>
<dbReference type="STRING" id="41047.A0A397H9W0"/>
<dbReference type="InterPro" id="IPR008429">
    <property type="entry name" value="CLPTM1"/>
</dbReference>
<keyword evidence="8 13" id="KW-1133">Transmembrane helix</keyword>
<name>A0A397H9W0_ASPTH</name>
<dbReference type="GeneID" id="38126132"/>
<dbReference type="Proteomes" id="UP000215305">
    <property type="component" value="Unassembled WGS sequence"/>
</dbReference>